<dbReference type="RefSeq" id="WP_100668765.1">
    <property type="nucleotide sequence ID" value="NZ_CP024955.1"/>
</dbReference>
<dbReference type="Proteomes" id="UP000231932">
    <property type="component" value="Chromosome"/>
</dbReference>
<feature type="domain" description="Abortive phage infection protein C-terminal" evidence="1">
    <location>
        <begin position="235"/>
        <end position="455"/>
    </location>
</feature>
<dbReference type="OrthoDB" id="9806213at2"/>
<sequence>MADVTFIDAFRSREDLKIYGNNGLLLFALQLKWNIDDIHAVAAQCLTDGKDDKKCDLVYVDRDRGVAVVAQTHFSSKWIGEAPANKASDLNTAAAWLLTQPIERLPERIRPAAMELRDALQSNQLDTIEFWYVHNLKESQNVKRELITVETTVHNALRTFFGSTGHREVRASEIGSDTIEQWYRDSKAHILVTEPYAIPVPGGYLLETKKWKAYATCIPAKWLHERFKQHNKQLFSANIRDYLGSRRSGTNINNGIKQTAAREPDQFWAFNNGITALVNDLYVEETDEGTMLHIKGISIVNGAQTTGAVGSLEHPPSDEAKVPARFIKCSDEKVIRSIVQFNNTQNEINPADFRSTDAVQDRLRKEFKKFYGDTIEYLGGRRGGEDDTIRRRSNLVPSDTAAQSLASFHQYPDLAYNQKANIWQSNDYYNKFFNDETHADHIIYVYTLHRAISNLKITLQNKGADQLTQSEKEILDFLRYRGSIHIFMSAIGSVQEILLDKPIPTLFLLRFKDRYRDFQSYEGLWQPIVECCLPFWELLKTPLENGLKNRKEIQEAVDQFRNMIQATRRANKSIYDHFAGVVSIDQWDL</sequence>
<reference evidence="3" key="1">
    <citation type="submission" date="2017-11" db="EMBL/GenBank/DDBJ databases">
        <title>Complete Genome Sequence of Kyrpidia sp. Strain EA-1, a thermophilic, hydrogen-oxidizing Bacterium, isolated from the Azores.</title>
        <authorList>
            <person name="Reiner J.E."/>
            <person name="Lapp C.J."/>
            <person name="Bunk B."/>
            <person name="Gescher J."/>
        </authorList>
    </citation>
    <scope>NUCLEOTIDE SEQUENCE [LARGE SCALE GENOMIC DNA]</scope>
    <source>
        <strain evidence="3">EA-1</strain>
    </source>
</reference>
<evidence type="ECO:0000259" key="1">
    <source>
        <dbReference type="Pfam" id="PF10592"/>
    </source>
</evidence>
<gene>
    <name evidence="2" type="ORF">CVV65_14660</name>
</gene>
<dbReference type="EMBL" id="CP024955">
    <property type="protein sequence ID" value="ATY86014.1"/>
    <property type="molecule type" value="Genomic_DNA"/>
</dbReference>
<accession>A0A2K8N9L9</accession>
<dbReference type="KEGG" id="kyr:CVV65_14660"/>
<evidence type="ECO:0000313" key="2">
    <source>
        <dbReference type="EMBL" id="ATY86014.1"/>
    </source>
</evidence>
<organism evidence="2 3">
    <name type="scientific">Kyrpidia spormannii</name>
    <dbReference type="NCBI Taxonomy" id="2055160"/>
    <lineage>
        <taxon>Bacteria</taxon>
        <taxon>Bacillati</taxon>
        <taxon>Bacillota</taxon>
        <taxon>Bacilli</taxon>
        <taxon>Bacillales</taxon>
        <taxon>Alicyclobacillaceae</taxon>
        <taxon>Kyrpidia</taxon>
    </lineage>
</organism>
<protein>
    <recommendedName>
        <fullName evidence="1">Abortive phage infection protein C-terminal domain-containing protein</fullName>
    </recommendedName>
</protein>
<dbReference type="AlphaFoldDB" id="A0A2K8N9L9"/>
<dbReference type="Pfam" id="PF10592">
    <property type="entry name" value="AIPR"/>
    <property type="match status" value="1"/>
</dbReference>
<dbReference type="InterPro" id="IPR018891">
    <property type="entry name" value="AIPR_C"/>
</dbReference>
<keyword evidence="3" id="KW-1185">Reference proteome</keyword>
<name>A0A2K8N9L9_9BACL</name>
<evidence type="ECO:0000313" key="3">
    <source>
        <dbReference type="Proteomes" id="UP000231932"/>
    </source>
</evidence>
<proteinExistence type="predicted"/>